<evidence type="ECO:0000256" key="3">
    <source>
        <dbReference type="ARBA" id="ARBA00022630"/>
    </source>
</evidence>
<evidence type="ECO:0000256" key="5">
    <source>
        <dbReference type="ARBA" id="ARBA00023002"/>
    </source>
</evidence>
<dbReference type="SUPFAM" id="SSF52343">
    <property type="entry name" value="Ferredoxin reductase-like, C-terminal NADP-linked domain"/>
    <property type="match status" value="1"/>
</dbReference>
<keyword evidence="3 6" id="KW-0285">Flavoprotein</keyword>
<dbReference type="CDD" id="cd06183">
    <property type="entry name" value="cyt_b5_reduct_like"/>
    <property type="match status" value="1"/>
</dbReference>
<proteinExistence type="inferred from homology"/>
<dbReference type="Proteomes" id="UP000565441">
    <property type="component" value="Unassembled WGS sequence"/>
</dbReference>
<gene>
    <name evidence="9" type="ORF">D9615_000510</name>
</gene>
<evidence type="ECO:0000313" key="9">
    <source>
        <dbReference type="EMBL" id="KAF5388227.1"/>
    </source>
</evidence>
<evidence type="ECO:0000256" key="4">
    <source>
        <dbReference type="ARBA" id="ARBA00022827"/>
    </source>
</evidence>
<protein>
    <recommendedName>
        <fullName evidence="8">FAD-binding FR-type domain-containing protein</fullName>
    </recommendedName>
</protein>
<sequence>MNIARQRLCQCGLRQGLARSRLYSQARPERKYTASRVAPLALGAGVVTGLSFYFFYPDASRSAPTSTTALLSPSHFTPSTVLSNENSGPDTKLLELVVPPELLPRCDATDPLAPSFAPIWSVYIKDDDIQVERPYTPLEGVDDQGRMLFWIKKYPKGEVGRWLHLKKPGEKIELRGPLTNWLWKESEWDEIVMISGGTGITPFYQLLHSVISRQSEASPRFTLLHSSRTPAELPPPKIMDTLSTFAAQNPQKFRMELFVDSREGTPPPAHLPNPRLGRIGKPAIEQCLGINNRDSWWRRLFWKREAQKPSRKVLFLVCGPDQMVNAISGPFGRNFSQGPIGGILSEMGFSANEVWKL</sequence>
<dbReference type="InterPro" id="IPR017938">
    <property type="entry name" value="Riboflavin_synthase-like_b-brl"/>
</dbReference>
<evidence type="ECO:0000256" key="2">
    <source>
        <dbReference type="ARBA" id="ARBA00006105"/>
    </source>
</evidence>
<feature type="transmembrane region" description="Helical" evidence="7">
    <location>
        <begin position="37"/>
        <end position="56"/>
    </location>
</feature>
<feature type="binding site" evidence="6">
    <location>
        <position position="135"/>
    </location>
    <ligand>
        <name>FAD</name>
        <dbReference type="ChEBI" id="CHEBI:57692"/>
    </ligand>
</feature>
<feature type="binding site" evidence="6">
    <location>
        <position position="133"/>
    </location>
    <ligand>
        <name>FAD</name>
        <dbReference type="ChEBI" id="CHEBI:57692"/>
    </ligand>
</feature>
<evidence type="ECO:0000256" key="6">
    <source>
        <dbReference type="PIRSR" id="PIRSR601834-1"/>
    </source>
</evidence>
<feature type="binding site" evidence="6">
    <location>
        <position position="201"/>
    </location>
    <ligand>
        <name>FAD</name>
        <dbReference type="ChEBI" id="CHEBI:57692"/>
    </ligand>
</feature>
<keyword evidence="7" id="KW-0812">Transmembrane</keyword>
<keyword evidence="5" id="KW-0560">Oxidoreductase</keyword>
<organism evidence="9 10">
    <name type="scientific">Tricholomella constricta</name>
    <dbReference type="NCBI Taxonomy" id="117010"/>
    <lineage>
        <taxon>Eukaryota</taxon>
        <taxon>Fungi</taxon>
        <taxon>Dikarya</taxon>
        <taxon>Basidiomycota</taxon>
        <taxon>Agaricomycotina</taxon>
        <taxon>Agaricomycetes</taxon>
        <taxon>Agaricomycetidae</taxon>
        <taxon>Agaricales</taxon>
        <taxon>Tricholomatineae</taxon>
        <taxon>Lyophyllaceae</taxon>
        <taxon>Tricholomella</taxon>
    </lineage>
</organism>
<dbReference type="InterPro" id="IPR001834">
    <property type="entry name" value="CBR-like"/>
</dbReference>
<dbReference type="PANTHER" id="PTHR19370">
    <property type="entry name" value="NADH-CYTOCHROME B5 REDUCTASE"/>
    <property type="match status" value="1"/>
</dbReference>
<comment type="caution">
    <text evidence="9">The sequence shown here is derived from an EMBL/GenBank/DDBJ whole genome shotgun (WGS) entry which is preliminary data.</text>
</comment>
<dbReference type="PROSITE" id="PS51384">
    <property type="entry name" value="FAD_FR"/>
    <property type="match status" value="1"/>
</dbReference>
<evidence type="ECO:0000313" key="10">
    <source>
        <dbReference type="Proteomes" id="UP000565441"/>
    </source>
</evidence>
<dbReference type="OrthoDB" id="432685at2759"/>
<feature type="domain" description="FAD-binding FR-type" evidence="8">
    <location>
        <begin position="74"/>
        <end position="184"/>
    </location>
</feature>
<keyword evidence="7" id="KW-0472">Membrane</keyword>
<keyword evidence="4 6" id="KW-0274">FAD</keyword>
<dbReference type="Pfam" id="PF00175">
    <property type="entry name" value="NAD_binding_1"/>
    <property type="match status" value="1"/>
</dbReference>
<feature type="binding site" evidence="6">
    <location>
        <position position="134"/>
    </location>
    <ligand>
        <name>FAD</name>
        <dbReference type="ChEBI" id="CHEBI:57692"/>
    </ligand>
</feature>
<dbReference type="InterPro" id="IPR001433">
    <property type="entry name" value="OxRdtase_FAD/NAD-bd"/>
</dbReference>
<dbReference type="PRINTS" id="PR00406">
    <property type="entry name" value="CYTB5RDTASE"/>
</dbReference>
<keyword evidence="10" id="KW-1185">Reference proteome</keyword>
<dbReference type="AlphaFoldDB" id="A0A8H5HRL4"/>
<dbReference type="Gene3D" id="3.40.50.80">
    <property type="entry name" value="Nucleotide-binding domain of ferredoxin-NADP reductase (FNR) module"/>
    <property type="match status" value="1"/>
</dbReference>
<dbReference type="EMBL" id="JAACJP010000001">
    <property type="protein sequence ID" value="KAF5388227.1"/>
    <property type="molecule type" value="Genomic_DNA"/>
</dbReference>
<evidence type="ECO:0000259" key="8">
    <source>
        <dbReference type="PROSITE" id="PS51384"/>
    </source>
</evidence>
<dbReference type="Gene3D" id="2.40.30.10">
    <property type="entry name" value="Translation factors"/>
    <property type="match status" value="1"/>
</dbReference>
<feature type="binding site" evidence="6">
    <location>
        <position position="152"/>
    </location>
    <ligand>
        <name>FAD</name>
        <dbReference type="ChEBI" id="CHEBI:57692"/>
    </ligand>
</feature>
<dbReference type="InterPro" id="IPR039261">
    <property type="entry name" value="FNR_nucleotide-bd"/>
</dbReference>
<dbReference type="GO" id="GO:0005739">
    <property type="term" value="C:mitochondrion"/>
    <property type="evidence" value="ECO:0007669"/>
    <property type="project" value="TreeGrafter"/>
</dbReference>
<dbReference type="InterPro" id="IPR017927">
    <property type="entry name" value="FAD-bd_FR_type"/>
</dbReference>
<name>A0A8H5HRL4_9AGAR</name>
<reference evidence="9 10" key="1">
    <citation type="journal article" date="2020" name="ISME J.">
        <title>Uncovering the hidden diversity of litter-decomposition mechanisms in mushroom-forming fungi.</title>
        <authorList>
            <person name="Floudas D."/>
            <person name="Bentzer J."/>
            <person name="Ahren D."/>
            <person name="Johansson T."/>
            <person name="Persson P."/>
            <person name="Tunlid A."/>
        </authorList>
    </citation>
    <scope>NUCLEOTIDE SEQUENCE [LARGE SCALE GENOMIC DNA]</scope>
    <source>
        <strain evidence="9 10">CBS 661.87</strain>
    </source>
</reference>
<dbReference type="InterPro" id="IPR008333">
    <property type="entry name" value="Cbr1-like_FAD-bd_dom"/>
</dbReference>
<evidence type="ECO:0000256" key="7">
    <source>
        <dbReference type="SAM" id="Phobius"/>
    </source>
</evidence>
<dbReference type="PANTHER" id="PTHR19370:SF189">
    <property type="entry name" value="CYTOCHROME C MITOCHONDRIAL IMPORT FACTOR CYC2"/>
    <property type="match status" value="1"/>
</dbReference>
<comment type="similarity">
    <text evidence="2">Belongs to the flavoprotein pyridine nucleotide cytochrome reductase family.</text>
</comment>
<feature type="binding site" evidence="6">
    <location>
        <position position="159"/>
    </location>
    <ligand>
        <name>FAD</name>
        <dbReference type="ChEBI" id="CHEBI:57692"/>
    </ligand>
</feature>
<dbReference type="GO" id="GO:0016491">
    <property type="term" value="F:oxidoreductase activity"/>
    <property type="evidence" value="ECO:0007669"/>
    <property type="project" value="UniProtKB-KW"/>
</dbReference>
<keyword evidence="7" id="KW-1133">Transmembrane helix</keyword>
<dbReference type="Pfam" id="PF00970">
    <property type="entry name" value="FAD_binding_6"/>
    <property type="match status" value="1"/>
</dbReference>
<dbReference type="SUPFAM" id="SSF63380">
    <property type="entry name" value="Riboflavin synthase domain-like"/>
    <property type="match status" value="1"/>
</dbReference>
<evidence type="ECO:0000256" key="1">
    <source>
        <dbReference type="ARBA" id="ARBA00001974"/>
    </source>
</evidence>
<accession>A0A8H5HRL4</accession>
<comment type="cofactor">
    <cofactor evidence="1 6">
        <name>FAD</name>
        <dbReference type="ChEBI" id="CHEBI:57692"/>
    </cofactor>
</comment>